<gene>
    <name evidence="1" type="ORF">PVAP13_5KG778901</name>
</gene>
<evidence type="ECO:0000313" key="1">
    <source>
        <dbReference type="EMBL" id="KAG2603555.1"/>
    </source>
</evidence>
<name>A0A8T0T2T7_PANVG</name>
<sequence length="119" mass="12997">MAVLHQPNPWLDLECIGGGQQIPFCSWLQIEWRLPYGAVCLGTIPDRSGVSLPSIAIRKGPNLSRMRPPSDLNGDLESVPLCRLAASIHLGRHCCVAVAVFRTGGPVNQHPRRGGRILR</sequence>
<organism evidence="1 2">
    <name type="scientific">Panicum virgatum</name>
    <name type="common">Blackwell switchgrass</name>
    <dbReference type="NCBI Taxonomy" id="38727"/>
    <lineage>
        <taxon>Eukaryota</taxon>
        <taxon>Viridiplantae</taxon>
        <taxon>Streptophyta</taxon>
        <taxon>Embryophyta</taxon>
        <taxon>Tracheophyta</taxon>
        <taxon>Spermatophyta</taxon>
        <taxon>Magnoliopsida</taxon>
        <taxon>Liliopsida</taxon>
        <taxon>Poales</taxon>
        <taxon>Poaceae</taxon>
        <taxon>PACMAD clade</taxon>
        <taxon>Panicoideae</taxon>
        <taxon>Panicodae</taxon>
        <taxon>Paniceae</taxon>
        <taxon>Panicinae</taxon>
        <taxon>Panicum</taxon>
        <taxon>Panicum sect. Hiantes</taxon>
    </lineage>
</organism>
<keyword evidence="2" id="KW-1185">Reference proteome</keyword>
<accession>A0A8T0T2T7</accession>
<proteinExistence type="predicted"/>
<comment type="caution">
    <text evidence="1">The sequence shown here is derived from an EMBL/GenBank/DDBJ whole genome shotgun (WGS) entry which is preliminary data.</text>
</comment>
<dbReference type="AlphaFoldDB" id="A0A8T0T2T7"/>
<reference evidence="1" key="1">
    <citation type="submission" date="2020-05" db="EMBL/GenBank/DDBJ databases">
        <title>WGS assembly of Panicum virgatum.</title>
        <authorList>
            <person name="Lovell J.T."/>
            <person name="Jenkins J."/>
            <person name="Shu S."/>
            <person name="Juenger T.E."/>
            <person name="Schmutz J."/>
        </authorList>
    </citation>
    <scope>NUCLEOTIDE SEQUENCE</scope>
    <source>
        <strain evidence="1">AP13</strain>
    </source>
</reference>
<dbReference type="EMBL" id="CM029045">
    <property type="protein sequence ID" value="KAG2603555.1"/>
    <property type="molecule type" value="Genomic_DNA"/>
</dbReference>
<evidence type="ECO:0000313" key="2">
    <source>
        <dbReference type="Proteomes" id="UP000823388"/>
    </source>
</evidence>
<dbReference type="Proteomes" id="UP000823388">
    <property type="component" value="Chromosome 5K"/>
</dbReference>
<protein>
    <submittedName>
        <fullName evidence="1">Uncharacterized protein</fullName>
    </submittedName>
</protein>